<dbReference type="InterPro" id="IPR023753">
    <property type="entry name" value="FAD/NAD-binding_dom"/>
</dbReference>
<dbReference type="PANTHER" id="PTHR43513:SF3">
    <property type="entry name" value="DIHYDROOROTATE DEHYDROGENASE B (NAD(+)), ELECTRON TRANSFER SUBUNIT-RELATED"/>
    <property type="match status" value="1"/>
</dbReference>
<dbReference type="SUPFAM" id="SSF51971">
    <property type="entry name" value="Nucleotide-binding domain"/>
    <property type="match status" value="1"/>
</dbReference>
<evidence type="ECO:0000313" key="2">
    <source>
        <dbReference type="EMBL" id="QHD65337.1"/>
    </source>
</evidence>
<keyword evidence="3" id="KW-1185">Reference proteome</keyword>
<dbReference type="InterPro" id="IPR036188">
    <property type="entry name" value="FAD/NAD-bd_sf"/>
</dbReference>
<dbReference type="InterPro" id="IPR050353">
    <property type="entry name" value="PyrK_electron_transfer"/>
</dbReference>
<protein>
    <submittedName>
        <fullName evidence="2">FAD-dependent oxidoreductase</fullName>
    </submittedName>
</protein>
<dbReference type="GO" id="GO:0016491">
    <property type="term" value="F:oxidoreductase activity"/>
    <property type="evidence" value="ECO:0007669"/>
    <property type="project" value="InterPro"/>
</dbReference>
<accession>A0A6P1GA33</accession>
<dbReference type="Gene3D" id="2.40.30.10">
    <property type="entry name" value="Translation factors"/>
    <property type="match status" value="1"/>
</dbReference>
<dbReference type="PROSITE" id="PS51384">
    <property type="entry name" value="FAD_FR"/>
    <property type="match status" value="1"/>
</dbReference>
<dbReference type="InterPro" id="IPR017938">
    <property type="entry name" value="Riboflavin_synthase-like_b-brl"/>
</dbReference>
<dbReference type="KEGG" id="nef:GP480_02675"/>
<dbReference type="PRINTS" id="PR00368">
    <property type="entry name" value="FADPNR"/>
</dbReference>
<evidence type="ECO:0000313" key="3">
    <source>
        <dbReference type="Proteomes" id="UP000464912"/>
    </source>
</evidence>
<dbReference type="CDD" id="cd06192">
    <property type="entry name" value="DHOD_e_trans_like"/>
    <property type="match status" value="1"/>
</dbReference>
<reference evidence="2 3" key="1">
    <citation type="journal article" date="2020" name="MBio">
        <title>Erratum for Teymournejad et al., 'Isolation and Molecular Analysis of a Novel Neorickettsia Species That Causes Potomac Horse Fever'.</title>
        <authorList>
            <person name="Teymournejad O."/>
            <person name="Lin M."/>
            <person name="Bekebrede H."/>
            <person name="Kamr A."/>
            <person name="Toribio R.E."/>
            <person name="Arroyo L.G."/>
            <person name="Baird J.D."/>
            <person name="Rikihisa Y."/>
        </authorList>
    </citation>
    <scope>NUCLEOTIDE SEQUENCE [LARGE SCALE GENOMIC DNA]</scope>
    <source>
        <strain evidence="2 3">Fin17</strain>
    </source>
</reference>
<dbReference type="SUPFAM" id="SSF46548">
    <property type="entry name" value="alpha-helical ferredoxin"/>
    <property type="match status" value="1"/>
</dbReference>
<dbReference type="InterPro" id="IPR039261">
    <property type="entry name" value="FNR_nucleotide-bd"/>
</dbReference>
<name>A0A6P1GA33_9RICK</name>
<dbReference type="SUPFAM" id="SSF52343">
    <property type="entry name" value="Ferredoxin reductase-like, C-terminal NADP-linked domain"/>
    <property type="match status" value="1"/>
</dbReference>
<dbReference type="AlphaFoldDB" id="A0A6P1GA33"/>
<dbReference type="SUPFAM" id="SSF63380">
    <property type="entry name" value="Riboflavin synthase domain-like"/>
    <property type="match status" value="1"/>
</dbReference>
<dbReference type="Pfam" id="PF07992">
    <property type="entry name" value="Pyr_redox_2"/>
    <property type="match status" value="1"/>
</dbReference>
<dbReference type="EMBL" id="CP047224">
    <property type="protein sequence ID" value="QHD65337.1"/>
    <property type="molecule type" value="Genomic_DNA"/>
</dbReference>
<feature type="domain" description="FAD-binding FR-type" evidence="1">
    <location>
        <begin position="932"/>
        <end position="1032"/>
    </location>
</feature>
<dbReference type="Gene3D" id="1.10.1060.10">
    <property type="entry name" value="Alpha-helical ferredoxin"/>
    <property type="match status" value="1"/>
</dbReference>
<sequence length="1240" mass="138764">MSVGRGFPKVEELYDIEKLGVLHANFLRSLKEPVRDIVSLASAVEAFIVKLFRIEEVFEEKANSIRRANAIHLCKRSFIERIALREYTKTIPFPTVEQKLKTVLNLPKFDEVLYAEKVLEWLKEREKYSVELDLAAQYALYMVEAVDKTDSTFHGPEKTYRCRAGAALSHCFPKEYRGGLFHLPKKLDFESLIQFERVERDGLIILEKSVYKSRNGFQLADSGLDEISSVDQACYCLICHVRKKDTCRTGFSSPGVGYRKSALGIAQKGCPLGQRISEMNKLYSEGRIVAALAVVTLDNPMCAATGYRICNDCMRSCIYQKQEPVNIPGIETAILDAVLELPFGFEIYSLLTRWNPLRPNKQLPQKLSGQKVLISGSGPAGFTLAHYLLNEGHTVVLVDGVKIESLPSKYTGRLDWEYKSSCSAEQALSGTPILNGTEDPDPAGKDSCSAEIVSLTDGCSVRSKKDFVLIKDIHELYENLDERVVQGFGGVIEYGITVRWNKNYLKLIRLLLERRENFHVFGGVRFGSNLTIEDCNKLGFGHVALCVGSGSPNIPNITNILARGVRFASDFLMTLQLSGAFKKDSVACLQMRMPVVVIGGGLTAVDSATEALVYYKVQVEKFLQRYDYLVSIYGVPEVEKNWNEEEKLIAYEFVSHARELRKTQNKTQFLKSLGGVKIVYRKRIEDSPAYRINYEELNNALCEGVEFIEEVEPLEILLDQYASAKEVVCLQRGKRITISARSIIVAAGTKPSTALKDAFPLWYGGLESNITFFGDLDQNYAGSVVGAMASAKDKYHLITEKLLKNPPLEMCETLSAYYESSNTCSNGEVSSKSKTGDPSCYGSVGSMIGSRALHISNDISVGISDLSPCGFQRALSDANQGEYKVEENNYTLDCSETNNYCEISAKESTVDRHVVNDYSPEIDNERFLRMMEHLLKAEVLEVVTLSNNIYELRICAPLPAKNFMPGQFYKLQNFNYPFEIEAIALTGSYVDKTNGVISLIVIEVGASSYLCKFLKVGESVVLTGPLGTPTEIPANENVLLIGGGLGNAVLFSVAEAMKKNGCNVLYFSGYKKLSDRFKVDMIETFSDCVVWVCDEGKFPSNRSCDVSLMGNMIIALEKYVRREILLPIKAEALDRIITIGSDSLMSAVQRFVAKYRHILKPTLKAIASINSPMQCMMQGICAQCIQRRYINGKEEYVYSCVNQDQNMEITDFHFLSQRLKQNSLTEKLNYLYCKSQMEQK</sequence>
<dbReference type="InterPro" id="IPR009051">
    <property type="entry name" value="Helical_ferredxn"/>
</dbReference>
<dbReference type="InterPro" id="IPR017927">
    <property type="entry name" value="FAD-bd_FR_type"/>
</dbReference>
<dbReference type="RefSeq" id="WP_160095639.1">
    <property type="nucleotide sequence ID" value="NZ_CP047224.1"/>
</dbReference>
<evidence type="ECO:0000259" key="1">
    <source>
        <dbReference type="PROSITE" id="PS51384"/>
    </source>
</evidence>
<organism evidence="2 3">
    <name type="scientific">Neorickettsia findlayensis</name>
    <dbReference type="NCBI Taxonomy" id="2686014"/>
    <lineage>
        <taxon>Bacteria</taxon>
        <taxon>Pseudomonadati</taxon>
        <taxon>Pseudomonadota</taxon>
        <taxon>Alphaproteobacteria</taxon>
        <taxon>Rickettsiales</taxon>
        <taxon>Anaplasmataceae</taxon>
        <taxon>Neorickettsia</taxon>
    </lineage>
</organism>
<dbReference type="Gene3D" id="3.40.50.80">
    <property type="entry name" value="Nucleotide-binding domain of ferredoxin-NADP reductase (FNR) module"/>
    <property type="match status" value="1"/>
</dbReference>
<dbReference type="Gene3D" id="3.50.50.60">
    <property type="entry name" value="FAD/NAD(P)-binding domain"/>
    <property type="match status" value="1"/>
</dbReference>
<dbReference type="PANTHER" id="PTHR43513">
    <property type="entry name" value="DIHYDROOROTATE DEHYDROGENASE B (NAD(+)), ELECTRON TRANSFER SUBUNIT"/>
    <property type="match status" value="1"/>
</dbReference>
<reference evidence="2 3" key="2">
    <citation type="journal article" date="2020" name="MBio">
        <title>Isolation and Molecular Analysis of a Novel Neorickettsia Species That Causes Potomac Horse Fever.</title>
        <authorList>
            <person name="Teymournejad O."/>
            <person name="Lin M."/>
            <person name="Bekebrede H."/>
            <person name="Kamr A."/>
            <person name="Toribio R.E."/>
            <person name="Arroyo L.G."/>
            <person name="Baird J.D."/>
            <person name="Rikihisa Y."/>
        </authorList>
    </citation>
    <scope>NUCLEOTIDE SEQUENCE [LARGE SCALE GENOMIC DNA]</scope>
    <source>
        <strain evidence="2 3">Fin17</strain>
    </source>
</reference>
<dbReference type="Proteomes" id="UP000464912">
    <property type="component" value="Chromosome"/>
</dbReference>
<gene>
    <name evidence="2" type="ORF">GP480_02675</name>
</gene>
<proteinExistence type="predicted"/>
<dbReference type="GO" id="GO:0051536">
    <property type="term" value="F:iron-sulfur cluster binding"/>
    <property type="evidence" value="ECO:0007669"/>
    <property type="project" value="InterPro"/>
</dbReference>